<dbReference type="Proteomes" id="UP000515908">
    <property type="component" value="Chromosome 02"/>
</dbReference>
<name>A0A7G2C197_9TRYP</name>
<dbReference type="OrthoDB" id="6334211at2759"/>
<gene>
    <name evidence="1" type="ORF">ADEAN_000093100</name>
</gene>
<dbReference type="EMBL" id="LR877146">
    <property type="protein sequence ID" value="CAD2213490.1"/>
    <property type="molecule type" value="Genomic_DNA"/>
</dbReference>
<evidence type="ECO:0000313" key="1">
    <source>
        <dbReference type="EMBL" id="CAD2213490.1"/>
    </source>
</evidence>
<dbReference type="AlphaFoldDB" id="A0A7G2C197"/>
<organism evidence="1 2">
    <name type="scientific">Angomonas deanei</name>
    <dbReference type="NCBI Taxonomy" id="59799"/>
    <lineage>
        <taxon>Eukaryota</taxon>
        <taxon>Discoba</taxon>
        <taxon>Euglenozoa</taxon>
        <taxon>Kinetoplastea</taxon>
        <taxon>Metakinetoplastina</taxon>
        <taxon>Trypanosomatida</taxon>
        <taxon>Trypanosomatidae</taxon>
        <taxon>Strigomonadinae</taxon>
        <taxon>Angomonas</taxon>
    </lineage>
</organism>
<keyword evidence="2" id="KW-1185">Reference proteome</keyword>
<dbReference type="VEuPathDB" id="TriTrypDB:ADEAN_000093100"/>
<proteinExistence type="predicted"/>
<reference evidence="1 2" key="1">
    <citation type="submission" date="2020-08" db="EMBL/GenBank/DDBJ databases">
        <authorList>
            <person name="Newling K."/>
            <person name="Davey J."/>
            <person name="Forrester S."/>
        </authorList>
    </citation>
    <scope>NUCLEOTIDE SEQUENCE [LARGE SCALE GENOMIC DNA]</scope>
    <source>
        <strain evidence="2">Crithidia deanei Carvalho (ATCC PRA-265)</strain>
    </source>
</reference>
<sequence>MSNARNVDKLIYKEDFNYEGRVRIEKEKDELAASYQTYLSSHPELNAVIQDIVQHLLIQKSDEPLKEISNYVKSRMDV</sequence>
<evidence type="ECO:0000313" key="2">
    <source>
        <dbReference type="Proteomes" id="UP000515908"/>
    </source>
</evidence>
<accession>A0A7G2C197</accession>
<protein>
    <submittedName>
        <fullName evidence="1">Uncharacterized protein</fullName>
    </submittedName>
</protein>